<gene>
    <name evidence="1" type="ORF">BDR25DRAFT_317231</name>
</gene>
<proteinExistence type="predicted"/>
<evidence type="ECO:0000313" key="1">
    <source>
        <dbReference type="EMBL" id="KAF2466999.1"/>
    </source>
</evidence>
<evidence type="ECO:0000313" key="2">
    <source>
        <dbReference type="Proteomes" id="UP000799755"/>
    </source>
</evidence>
<comment type="caution">
    <text evidence="1">The sequence shown here is derived from an EMBL/GenBank/DDBJ whole genome shotgun (WGS) entry which is preliminary data.</text>
</comment>
<reference evidence="1" key="1">
    <citation type="journal article" date="2020" name="Stud. Mycol.">
        <title>101 Dothideomycetes genomes: a test case for predicting lifestyles and emergence of pathogens.</title>
        <authorList>
            <person name="Haridas S."/>
            <person name="Albert R."/>
            <person name="Binder M."/>
            <person name="Bloem J."/>
            <person name="Labutti K."/>
            <person name="Salamov A."/>
            <person name="Andreopoulos B."/>
            <person name="Baker S."/>
            <person name="Barry K."/>
            <person name="Bills G."/>
            <person name="Bluhm B."/>
            <person name="Cannon C."/>
            <person name="Castanera R."/>
            <person name="Culley D."/>
            <person name="Daum C."/>
            <person name="Ezra D."/>
            <person name="Gonzalez J."/>
            <person name="Henrissat B."/>
            <person name="Kuo A."/>
            <person name="Liang C."/>
            <person name="Lipzen A."/>
            <person name="Lutzoni F."/>
            <person name="Magnuson J."/>
            <person name="Mondo S."/>
            <person name="Nolan M."/>
            <person name="Ohm R."/>
            <person name="Pangilinan J."/>
            <person name="Park H.-J."/>
            <person name="Ramirez L."/>
            <person name="Alfaro M."/>
            <person name="Sun H."/>
            <person name="Tritt A."/>
            <person name="Yoshinaga Y."/>
            <person name="Zwiers L.-H."/>
            <person name="Turgeon B."/>
            <person name="Goodwin S."/>
            <person name="Spatafora J."/>
            <person name="Crous P."/>
            <person name="Grigoriev I."/>
        </authorList>
    </citation>
    <scope>NUCLEOTIDE SEQUENCE</scope>
    <source>
        <strain evidence="1">ATCC 200398</strain>
    </source>
</reference>
<keyword evidence="2" id="KW-1185">Reference proteome</keyword>
<dbReference type="Proteomes" id="UP000799755">
    <property type="component" value="Unassembled WGS sequence"/>
</dbReference>
<dbReference type="EMBL" id="MU003522">
    <property type="protein sequence ID" value="KAF2466999.1"/>
    <property type="molecule type" value="Genomic_DNA"/>
</dbReference>
<protein>
    <submittedName>
        <fullName evidence="1">Uncharacterized protein</fullName>
    </submittedName>
</protein>
<sequence>MELLKRVYLLQYSDLTRKVLRSKSLVQVQAQSRRWVRTDQCLKFGNIPSSLHLRVVVVCCCAACSPFSPQSKGSEYESGFFAHVRHHAAGSSRTLTGEHYSWRKFGVAKSSAGTSLTTTAKLGDASPGLGKKSLSGVGPIIVLTLSSHWEGTIPIFRGLRIAGWNLLPACPRPSTCIVRSEETRPMGILLEVRAVLKDSILVLIVLGLRELQTGDWARARGGCTESLWRIAQDCGDINFAILYAQARKRHLERSPTWLLNRSAKSSHFHMSRAIHTLETALSSFWGQKPTMLDTHHVGLTALRNGAHRLASRSYITRSSMHHSLN</sequence>
<name>A0ACB6QJ19_9PLEO</name>
<organism evidence="1 2">
    <name type="scientific">Lindgomyces ingoldianus</name>
    <dbReference type="NCBI Taxonomy" id="673940"/>
    <lineage>
        <taxon>Eukaryota</taxon>
        <taxon>Fungi</taxon>
        <taxon>Dikarya</taxon>
        <taxon>Ascomycota</taxon>
        <taxon>Pezizomycotina</taxon>
        <taxon>Dothideomycetes</taxon>
        <taxon>Pleosporomycetidae</taxon>
        <taxon>Pleosporales</taxon>
        <taxon>Lindgomycetaceae</taxon>
        <taxon>Lindgomyces</taxon>
    </lineage>
</organism>
<accession>A0ACB6QJ19</accession>